<dbReference type="AlphaFoldDB" id="A0A8J4EB99"/>
<evidence type="ECO:0000313" key="3">
    <source>
        <dbReference type="Proteomes" id="UP000635606"/>
    </source>
</evidence>
<keyword evidence="1" id="KW-0472">Membrane</keyword>
<proteinExistence type="predicted"/>
<dbReference type="EMBL" id="BOPH01000038">
    <property type="protein sequence ID" value="GIJ68233.1"/>
    <property type="molecule type" value="Genomic_DNA"/>
</dbReference>
<keyword evidence="3" id="KW-1185">Reference proteome</keyword>
<accession>A0A8J4EB99</accession>
<gene>
    <name evidence="2" type="ORF">Voc01_031500</name>
</gene>
<sequence>MSEDLHRLLASTRRDADAVVLAQPSALRRVGTRRARTRTGLVAVLAVAVLIGGSVVANRYTTRAEPPVITPPAPVVSSPAPSASRLAVTFEEDACTTDLSACRAPGRWWFEEKLPAPCASTTHASDAQIVARRSRTVAPDPADRSLRYGQTLVRYSGDGAGRYVSEVESALSRCPSVRRQLGIDSPSTMFTLRYQKVSAGSYRPGVGSLLLTRGYTLSGRDFTLLMVVARIGDVVVVVSDMGRDEQPASGTTVTMGQAAFDAAVAASVREAETWT</sequence>
<evidence type="ECO:0000313" key="2">
    <source>
        <dbReference type="EMBL" id="GIJ68233.1"/>
    </source>
</evidence>
<name>A0A8J4EB99_9ACTN</name>
<keyword evidence="1" id="KW-1133">Transmembrane helix</keyword>
<protein>
    <submittedName>
        <fullName evidence="2">Uncharacterized protein</fullName>
    </submittedName>
</protein>
<dbReference type="Proteomes" id="UP000635606">
    <property type="component" value="Unassembled WGS sequence"/>
</dbReference>
<feature type="transmembrane region" description="Helical" evidence="1">
    <location>
        <begin position="39"/>
        <end position="57"/>
    </location>
</feature>
<dbReference type="RefSeq" id="WP_203928183.1">
    <property type="nucleotide sequence ID" value="NZ_BOPH01000038.1"/>
</dbReference>
<keyword evidence="1" id="KW-0812">Transmembrane</keyword>
<organism evidence="2 3">
    <name type="scientific">Virgisporangium ochraceum</name>
    <dbReference type="NCBI Taxonomy" id="65505"/>
    <lineage>
        <taxon>Bacteria</taxon>
        <taxon>Bacillati</taxon>
        <taxon>Actinomycetota</taxon>
        <taxon>Actinomycetes</taxon>
        <taxon>Micromonosporales</taxon>
        <taxon>Micromonosporaceae</taxon>
        <taxon>Virgisporangium</taxon>
    </lineage>
</organism>
<comment type="caution">
    <text evidence="2">The sequence shown here is derived from an EMBL/GenBank/DDBJ whole genome shotgun (WGS) entry which is preliminary data.</text>
</comment>
<reference evidence="2" key="1">
    <citation type="submission" date="2021-01" db="EMBL/GenBank/DDBJ databases">
        <title>Whole genome shotgun sequence of Virgisporangium ochraceum NBRC 16418.</title>
        <authorList>
            <person name="Komaki H."/>
            <person name="Tamura T."/>
        </authorList>
    </citation>
    <scope>NUCLEOTIDE SEQUENCE</scope>
    <source>
        <strain evidence="2">NBRC 16418</strain>
    </source>
</reference>
<evidence type="ECO:0000256" key="1">
    <source>
        <dbReference type="SAM" id="Phobius"/>
    </source>
</evidence>